<dbReference type="AlphaFoldDB" id="A0A3P6A5H9"/>
<sequence>MSLRQSRREKEEADEVVEVEDVLERLPERLFATDRFPGERVNMYLTVDRLLGVTDVFDGTQIGDALNGTPEMAKLMAICRTNDGDLWEQRRKVRCLE</sequence>
<evidence type="ECO:0000313" key="1">
    <source>
        <dbReference type="EMBL" id="VDC88726.1"/>
    </source>
</evidence>
<gene>
    <name evidence="1" type="ORF">BOLC3T14487H</name>
</gene>
<name>A0A3P6A5H9_BRAOL</name>
<organism evidence="1">
    <name type="scientific">Brassica oleracea</name>
    <name type="common">Wild cabbage</name>
    <dbReference type="NCBI Taxonomy" id="3712"/>
    <lineage>
        <taxon>Eukaryota</taxon>
        <taxon>Viridiplantae</taxon>
        <taxon>Streptophyta</taxon>
        <taxon>Embryophyta</taxon>
        <taxon>Tracheophyta</taxon>
        <taxon>Spermatophyta</taxon>
        <taxon>Magnoliopsida</taxon>
        <taxon>eudicotyledons</taxon>
        <taxon>Gunneridae</taxon>
        <taxon>Pentapetalae</taxon>
        <taxon>rosids</taxon>
        <taxon>malvids</taxon>
        <taxon>Brassicales</taxon>
        <taxon>Brassicaceae</taxon>
        <taxon>Brassiceae</taxon>
        <taxon>Brassica</taxon>
    </lineage>
</organism>
<dbReference type="EMBL" id="LR031872">
    <property type="protein sequence ID" value="VDC88726.1"/>
    <property type="molecule type" value="Genomic_DNA"/>
</dbReference>
<proteinExistence type="predicted"/>
<accession>A0A3P6A5H9</accession>
<reference evidence="1" key="1">
    <citation type="submission" date="2018-11" db="EMBL/GenBank/DDBJ databases">
        <authorList>
            <consortium name="Genoscope - CEA"/>
            <person name="William W."/>
        </authorList>
    </citation>
    <scope>NUCLEOTIDE SEQUENCE</scope>
</reference>
<protein>
    <submittedName>
        <fullName evidence="1">Uncharacterized protein</fullName>
    </submittedName>
</protein>